<sequence length="199" mass="22549">MKHSPIHMNYETSDYGVHEFDPQVDFSQVKPVCSFSSVGSALVFFNGYKIRIPISFGCDFNQFLEEARQHAREVKFQAPSTFSEETGKKKLGEDKKTKKSWKKSLFSWLKMEKNSKHPGMEPAANTSHISKPRKGHVSGPISGSSSRGDGMRQRRPTSGPIAYFFSPSRKVENEIPYMCLDQLNNPHHVKSYGPVYLVT</sequence>
<comment type="caution">
    <text evidence="2">The sequence shown here is derived from an EMBL/GenBank/DDBJ whole genome shotgun (WGS) entry which is preliminary data.</text>
</comment>
<evidence type="ECO:0000313" key="2">
    <source>
        <dbReference type="EMBL" id="GAY60313.1"/>
    </source>
</evidence>
<keyword evidence="3" id="KW-1185">Reference proteome</keyword>
<proteinExistence type="predicted"/>
<accession>A0A2H5Q6V2</accession>
<organism evidence="2 3">
    <name type="scientific">Citrus unshiu</name>
    <name type="common">Satsuma mandarin</name>
    <name type="synonym">Citrus nobilis var. unshiu</name>
    <dbReference type="NCBI Taxonomy" id="55188"/>
    <lineage>
        <taxon>Eukaryota</taxon>
        <taxon>Viridiplantae</taxon>
        <taxon>Streptophyta</taxon>
        <taxon>Embryophyta</taxon>
        <taxon>Tracheophyta</taxon>
        <taxon>Spermatophyta</taxon>
        <taxon>Magnoliopsida</taxon>
        <taxon>eudicotyledons</taxon>
        <taxon>Gunneridae</taxon>
        <taxon>Pentapetalae</taxon>
        <taxon>rosids</taxon>
        <taxon>malvids</taxon>
        <taxon>Sapindales</taxon>
        <taxon>Rutaceae</taxon>
        <taxon>Aurantioideae</taxon>
        <taxon>Citrus</taxon>
    </lineage>
</organism>
<evidence type="ECO:0000256" key="1">
    <source>
        <dbReference type="SAM" id="MobiDB-lite"/>
    </source>
</evidence>
<evidence type="ECO:0000313" key="3">
    <source>
        <dbReference type="Proteomes" id="UP000236630"/>
    </source>
</evidence>
<protein>
    <submittedName>
        <fullName evidence="2">Uncharacterized protein</fullName>
    </submittedName>
</protein>
<gene>
    <name evidence="2" type="ORF">CUMW_201020</name>
</gene>
<dbReference type="Proteomes" id="UP000236630">
    <property type="component" value="Unassembled WGS sequence"/>
</dbReference>
<reference evidence="2 3" key="1">
    <citation type="journal article" date="2017" name="Front. Genet.">
        <title>Draft sequencing of the heterozygous diploid genome of Satsuma (Citrus unshiu Marc.) using a hybrid assembly approach.</title>
        <authorList>
            <person name="Shimizu T."/>
            <person name="Tanizawa Y."/>
            <person name="Mochizuki T."/>
            <person name="Nagasaki H."/>
            <person name="Yoshioka T."/>
            <person name="Toyoda A."/>
            <person name="Fujiyama A."/>
            <person name="Kaminuma E."/>
            <person name="Nakamura Y."/>
        </authorList>
    </citation>
    <scope>NUCLEOTIDE SEQUENCE [LARGE SCALE GENOMIC DNA]</scope>
    <source>
        <strain evidence="3">cv. Miyagawa wase</strain>
    </source>
</reference>
<dbReference type="AlphaFoldDB" id="A0A2H5Q6V2"/>
<dbReference type="STRING" id="55188.A0A2H5Q6V2"/>
<dbReference type="EMBL" id="BDQV01000232">
    <property type="protein sequence ID" value="GAY60313.1"/>
    <property type="molecule type" value="Genomic_DNA"/>
</dbReference>
<name>A0A2H5Q6V2_CITUN</name>
<dbReference type="PANTHER" id="PTHR35488:SF4">
    <property type="entry name" value="DUF4005 DOMAIN-CONTAINING PROTEIN"/>
    <property type="match status" value="1"/>
</dbReference>
<dbReference type="PANTHER" id="PTHR35488">
    <property type="entry name" value="OS05G0358900 PROTEIN-RELATED"/>
    <property type="match status" value="1"/>
</dbReference>
<feature type="region of interest" description="Disordered" evidence="1">
    <location>
        <begin position="115"/>
        <end position="164"/>
    </location>
</feature>